<keyword evidence="3" id="KW-1185">Reference proteome</keyword>
<comment type="similarity">
    <text evidence="1">Belongs to the UPF0751 family.</text>
</comment>
<protein>
    <recommendedName>
        <fullName evidence="4">DUF2325 domain-containing protein</fullName>
    </recommendedName>
</protein>
<dbReference type="STRING" id="52441.SAMN05216302_100120"/>
<organism evidence="2 3">
    <name type="scientific">Nitrosomonas aestuarii</name>
    <dbReference type="NCBI Taxonomy" id="52441"/>
    <lineage>
        <taxon>Bacteria</taxon>
        <taxon>Pseudomonadati</taxon>
        <taxon>Pseudomonadota</taxon>
        <taxon>Betaproteobacteria</taxon>
        <taxon>Nitrosomonadales</taxon>
        <taxon>Nitrosomonadaceae</taxon>
        <taxon>Nitrosomonas</taxon>
    </lineage>
</organism>
<reference evidence="3" key="1">
    <citation type="submission" date="2016-10" db="EMBL/GenBank/DDBJ databases">
        <authorList>
            <person name="Varghese N."/>
            <person name="Submissions S."/>
        </authorList>
    </citation>
    <scope>NUCLEOTIDE SEQUENCE [LARGE SCALE GENOMIC DNA]</scope>
    <source>
        <strain evidence="3">Nm69</strain>
    </source>
</reference>
<evidence type="ECO:0000313" key="3">
    <source>
        <dbReference type="Proteomes" id="UP000199533"/>
    </source>
</evidence>
<dbReference type="Pfam" id="PF10087">
    <property type="entry name" value="DUF2325"/>
    <property type="match status" value="1"/>
</dbReference>
<proteinExistence type="inferred from homology"/>
<evidence type="ECO:0000256" key="1">
    <source>
        <dbReference type="ARBA" id="ARBA00007189"/>
    </source>
</evidence>
<name>A0A1I3WZ43_9PROT</name>
<dbReference type="EMBL" id="FOSP01000001">
    <property type="protein sequence ID" value="SFK12147.1"/>
    <property type="molecule type" value="Genomic_DNA"/>
</dbReference>
<dbReference type="Proteomes" id="UP000199533">
    <property type="component" value="Unassembled WGS sequence"/>
</dbReference>
<sequence length="181" mass="20117">MVFDGAPPARTSANTETFVSFSVLPRFESFLATALRSIMNFISKSDSAVFVSAPPTLSKIDGIPLIKASTRIAEADNSAFSGRTVLCVGGRILLYPAYRQIVEDAGGKFLSFHSGADMSLIDLHKLLQNTDMVICSIDCIRHEAYFVTKRYCEHFSKPCVILDRSRITTFYNGIRMLKNFQ</sequence>
<evidence type="ECO:0008006" key="4">
    <source>
        <dbReference type="Google" id="ProtNLM"/>
    </source>
</evidence>
<dbReference type="InterPro" id="IPR016772">
    <property type="entry name" value="UCP020408"/>
</dbReference>
<evidence type="ECO:0000313" key="2">
    <source>
        <dbReference type="EMBL" id="SFK12147.1"/>
    </source>
</evidence>
<dbReference type="AlphaFoldDB" id="A0A1I3WZ43"/>
<accession>A0A1I3WZ43</accession>
<gene>
    <name evidence="2" type="ORF">SAMN05216302_100120</name>
</gene>